<dbReference type="InterPro" id="IPR036291">
    <property type="entry name" value="NAD(P)-bd_dom_sf"/>
</dbReference>
<sequence length="254" mass="26581">MPPSTVNTPTTEASRVAIVTGGSKGIGEGCVLKLLSQGYKVYNLDIAPSKHGIFVDCDVSSVAAVEAAIAGIVAETGRLDCLVANAGIYLSANIEETTEADLDRIINLNIKGAYAAVKASLPVMKTQKKGAIIIMSSDQAFVGKKNSFAYNLSKCALASMVKTTALDYAPYNIRANGVCPGTIETPLYHREMNVWAEASGTPLDEIHATMAGLQPLNRIGQPAEVANLVAFLASDEASFITGSLHSVDGGYVAQ</sequence>
<dbReference type="AlphaFoldDB" id="A0A1V9YBC6"/>
<dbReference type="PRINTS" id="PR00081">
    <property type="entry name" value="GDHRDH"/>
</dbReference>
<evidence type="ECO:0000313" key="4">
    <source>
        <dbReference type="Proteomes" id="UP000243579"/>
    </source>
</evidence>
<name>A0A1V9YBC6_ACHHY</name>
<dbReference type="Gene3D" id="3.40.50.720">
    <property type="entry name" value="NAD(P)-binding Rossmann-like Domain"/>
    <property type="match status" value="1"/>
</dbReference>
<dbReference type="FunFam" id="3.40.50.720:FF:000084">
    <property type="entry name" value="Short-chain dehydrogenase reductase"/>
    <property type="match status" value="1"/>
</dbReference>
<gene>
    <name evidence="3" type="ORF">ACHHYP_15241</name>
</gene>
<dbReference type="STRING" id="1202772.A0A1V9YBC6"/>
<keyword evidence="4" id="KW-1185">Reference proteome</keyword>
<dbReference type="Proteomes" id="UP000243579">
    <property type="component" value="Unassembled WGS sequence"/>
</dbReference>
<evidence type="ECO:0000256" key="1">
    <source>
        <dbReference type="ARBA" id="ARBA00006484"/>
    </source>
</evidence>
<dbReference type="PANTHER" id="PTHR24321:SF8">
    <property type="entry name" value="ESTRADIOL 17-BETA-DEHYDROGENASE 8-RELATED"/>
    <property type="match status" value="1"/>
</dbReference>
<protein>
    <submittedName>
        <fullName evidence="3">Oxidoreductase</fullName>
    </submittedName>
</protein>
<dbReference type="PANTHER" id="PTHR24321">
    <property type="entry name" value="DEHYDROGENASES, SHORT CHAIN"/>
    <property type="match status" value="1"/>
</dbReference>
<evidence type="ECO:0000256" key="2">
    <source>
        <dbReference type="ARBA" id="ARBA00023002"/>
    </source>
</evidence>
<keyword evidence="2" id="KW-0560">Oxidoreductase</keyword>
<dbReference type="GO" id="GO:0016491">
    <property type="term" value="F:oxidoreductase activity"/>
    <property type="evidence" value="ECO:0007669"/>
    <property type="project" value="UniProtKB-KW"/>
</dbReference>
<dbReference type="CDD" id="cd05233">
    <property type="entry name" value="SDR_c"/>
    <property type="match status" value="1"/>
</dbReference>
<dbReference type="Pfam" id="PF13561">
    <property type="entry name" value="adh_short_C2"/>
    <property type="match status" value="1"/>
</dbReference>
<comment type="similarity">
    <text evidence="1">Belongs to the short-chain dehydrogenases/reductases (SDR) family.</text>
</comment>
<dbReference type="SUPFAM" id="SSF51735">
    <property type="entry name" value="NAD(P)-binding Rossmann-fold domains"/>
    <property type="match status" value="1"/>
</dbReference>
<organism evidence="3 4">
    <name type="scientific">Achlya hypogyna</name>
    <name type="common">Oomycete</name>
    <name type="synonym">Protoachlya hypogyna</name>
    <dbReference type="NCBI Taxonomy" id="1202772"/>
    <lineage>
        <taxon>Eukaryota</taxon>
        <taxon>Sar</taxon>
        <taxon>Stramenopiles</taxon>
        <taxon>Oomycota</taxon>
        <taxon>Saprolegniomycetes</taxon>
        <taxon>Saprolegniales</taxon>
        <taxon>Achlyaceae</taxon>
        <taxon>Achlya</taxon>
    </lineage>
</organism>
<dbReference type="EMBL" id="JNBR01002405">
    <property type="protein sequence ID" value="OQR83014.1"/>
    <property type="molecule type" value="Genomic_DNA"/>
</dbReference>
<dbReference type="InterPro" id="IPR002347">
    <property type="entry name" value="SDR_fam"/>
</dbReference>
<dbReference type="OrthoDB" id="47007at2759"/>
<dbReference type="PRINTS" id="PR00080">
    <property type="entry name" value="SDRFAMILY"/>
</dbReference>
<comment type="caution">
    <text evidence="3">The sequence shown here is derived from an EMBL/GenBank/DDBJ whole genome shotgun (WGS) entry which is preliminary data.</text>
</comment>
<evidence type="ECO:0000313" key="3">
    <source>
        <dbReference type="EMBL" id="OQR83014.1"/>
    </source>
</evidence>
<accession>A0A1V9YBC6</accession>
<reference evidence="3 4" key="1">
    <citation type="journal article" date="2014" name="Genome Biol. Evol.">
        <title>The secreted proteins of Achlya hypogyna and Thraustotheca clavata identify the ancestral oomycete secretome and reveal gene acquisitions by horizontal gene transfer.</title>
        <authorList>
            <person name="Misner I."/>
            <person name="Blouin N."/>
            <person name="Leonard G."/>
            <person name="Richards T.A."/>
            <person name="Lane C.E."/>
        </authorList>
    </citation>
    <scope>NUCLEOTIDE SEQUENCE [LARGE SCALE GENOMIC DNA]</scope>
    <source>
        <strain evidence="3 4">ATCC 48635</strain>
    </source>
</reference>
<proteinExistence type="inferred from homology"/>